<dbReference type="SUPFAM" id="SSF55347">
    <property type="entry name" value="Glyceraldehyde-3-phosphate dehydrogenase-like, C-terminal domain"/>
    <property type="match status" value="1"/>
</dbReference>
<gene>
    <name evidence="4" type="ORF">HRV97_11965</name>
</gene>
<keyword evidence="5" id="KW-1185">Reference proteome</keyword>
<reference evidence="4 5" key="1">
    <citation type="submission" date="2020-06" db="EMBL/GenBank/DDBJ databases">
        <title>Sphingomonas hominis sp. nov., a member of the Sphingomonas, isolated from the hair of a 22-year-old girl.</title>
        <authorList>
            <person name="Zhang D.-F."/>
            <person name="Cui X.-W."/>
        </authorList>
    </citation>
    <scope>NUCLEOTIDE SEQUENCE [LARGE SCALE GENOMIC DNA]</scope>
    <source>
        <strain evidence="4 5">HHU CXW</strain>
    </source>
</reference>
<accession>A0ABX2JPY0</accession>
<protein>
    <submittedName>
        <fullName evidence="4">Gfo/Idh/MocA family oxidoreductase</fullName>
    </submittedName>
</protein>
<evidence type="ECO:0000313" key="4">
    <source>
        <dbReference type="EMBL" id="NTS65875.1"/>
    </source>
</evidence>
<dbReference type="Proteomes" id="UP000621447">
    <property type="component" value="Unassembled WGS sequence"/>
</dbReference>
<dbReference type="InterPro" id="IPR055170">
    <property type="entry name" value="GFO_IDH_MocA-like_dom"/>
</dbReference>
<sequence>MRIAVVGLGKMGLAHLAQIRMVEGVEVVAVCDSAAFMLGLLRGQTGLHVCSDYRAMLASVALDAVVIVTPSKSHVAMARAALERGLHVFCEKPLTLSPQDSAMLCEIAAAHGLVNQVGYHHRFMGTFREVKRLLDAGAIGTVSHASAEAYGPVVLRPAAGTWRSRREEGGGCLYDYAAHPINLLNWYMGRTAAVGCTALNRIFSADTEDEVHATLFFDAATARIAVNWSDESQRKMCTRVTIWGSTGRIYADRQEVQLFARSGARLPQGYHVGWNTRYTTDLTPAAGFYIRGEEYAAQFEHFVSAIRGERPAAENDFASAAETDRVLAMLRTDAEEPRVAAVPTRRRRLSIFGR</sequence>
<name>A0ABX2JPY0_9SPHN</name>
<dbReference type="SUPFAM" id="SSF51735">
    <property type="entry name" value="NAD(P)-binding Rossmann-fold domains"/>
    <property type="match status" value="1"/>
</dbReference>
<evidence type="ECO:0000259" key="2">
    <source>
        <dbReference type="Pfam" id="PF01408"/>
    </source>
</evidence>
<evidence type="ECO:0000313" key="5">
    <source>
        <dbReference type="Proteomes" id="UP000621447"/>
    </source>
</evidence>
<proteinExistence type="predicted"/>
<organism evidence="4 5">
    <name type="scientific">Sphingomonas hominis</name>
    <dbReference type="NCBI Taxonomy" id="2741495"/>
    <lineage>
        <taxon>Bacteria</taxon>
        <taxon>Pseudomonadati</taxon>
        <taxon>Pseudomonadota</taxon>
        <taxon>Alphaproteobacteria</taxon>
        <taxon>Sphingomonadales</taxon>
        <taxon>Sphingomonadaceae</taxon>
        <taxon>Sphingomonas</taxon>
    </lineage>
</organism>
<comment type="caution">
    <text evidence="4">The sequence shown here is derived from an EMBL/GenBank/DDBJ whole genome shotgun (WGS) entry which is preliminary data.</text>
</comment>
<dbReference type="InterPro" id="IPR000683">
    <property type="entry name" value="Gfo/Idh/MocA-like_OxRdtase_N"/>
</dbReference>
<dbReference type="Pfam" id="PF22725">
    <property type="entry name" value="GFO_IDH_MocA_C3"/>
    <property type="match status" value="1"/>
</dbReference>
<dbReference type="PANTHER" id="PTHR43818">
    <property type="entry name" value="BCDNA.GH03377"/>
    <property type="match status" value="1"/>
</dbReference>
<dbReference type="EMBL" id="JABULH010000005">
    <property type="protein sequence ID" value="NTS65875.1"/>
    <property type="molecule type" value="Genomic_DNA"/>
</dbReference>
<dbReference type="Pfam" id="PF01408">
    <property type="entry name" value="GFO_IDH_MocA"/>
    <property type="match status" value="1"/>
</dbReference>
<evidence type="ECO:0000256" key="1">
    <source>
        <dbReference type="ARBA" id="ARBA00023002"/>
    </source>
</evidence>
<dbReference type="Gene3D" id="3.40.50.720">
    <property type="entry name" value="NAD(P)-binding Rossmann-like Domain"/>
    <property type="match status" value="1"/>
</dbReference>
<dbReference type="PANTHER" id="PTHR43818:SF11">
    <property type="entry name" value="BCDNA.GH03377"/>
    <property type="match status" value="1"/>
</dbReference>
<keyword evidence="1" id="KW-0560">Oxidoreductase</keyword>
<dbReference type="InterPro" id="IPR036291">
    <property type="entry name" value="NAD(P)-bd_dom_sf"/>
</dbReference>
<feature type="domain" description="GFO/IDH/MocA-like oxidoreductase" evidence="3">
    <location>
        <begin position="127"/>
        <end position="249"/>
    </location>
</feature>
<dbReference type="InterPro" id="IPR050463">
    <property type="entry name" value="Gfo/Idh/MocA_oxidrdct_glycsds"/>
</dbReference>
<dbReference type="RefSeq" id="WP_174194508.1">
    <property type="nucleotide sequence ID" value="NZ_JABULH010000005.1"/>
</dbReference>
<feature type="domain" description="Gfo/Idh/MocA-like oxidoreductase N-terminal" evidence="2">
    <location>
        <begin position="1"/>
        <end position="119"/>
    </location>
</feature>
<dbReference type="Gene3D" id="3.30.360.10">
    <property type="entry name" value="Dihydrodipicolinate Reductase, domain 2"/>
    <property type="match status" value="1"/>
</dbReference>
<evidence type="ECO:0000259" key="3">
    <source>
        <dbReference type="Pfam" id="PF22725"/>
    </source>
</evidence>